<dbReference type="PANTHER" id="PTHR48019">
    <property type="entry name" value="SERUM RESPONSE FACTOR HOMOLOG"/>
    <property type="match status" value="1"/>
</dbReference>
<dbReference type="InterPro" id="IPR036879">
    <property type="entry name" value="TF_MADSbox_sf"/>
</dbReference>
<feature type="compositionally biased region" description="Basic residues" evidence="6">
    <location>
        <begin position="10"/>
        <end position="28"/>
    </location>
</feature>
<name>A0ABZ2B2S6_9TREE</name>
<sequence length="923" mass="98504">MEDPYSPRIRTPHMNHLHPSHPAHRSHSPRTVSITMEDYIADDNDRGDGLDMGEMGMGSGFGQGDFGQGIGIDMDFAASALTPTLSQHSLSRPPTSHSLADAPSTGGGLNTSTLSSSGGMSGTIPSMGYSAQQPQHRHPHAQQQHPHHGHQSQPQQHPHQPHPHPQSNQQSHLQAHHQAYSQPRTHSHTDHVQSMNPNSGMDMFQSETGLEDEEDEQDSRAKRRRPDPSQPFSASRPPSHSYSHSHSHDLDAENDNDNDPDGSDKDEPQRRKIKIEYIPDKSRRHITFSKRKAGIMKKAYELSILTGTQVLLLVVSETGLVYTFTTNKLQPLVQKSEGKNLIQACLNAPDGFGPDGEPVGPMSATKSKNGGLAIRPHKLPAGASAAMAKSQALSAEQNAAQIQAHAQAQAQAQAAAHAQAQAQTQAQAQAQVQAQVQMQVSAAAQAQANVQVQAHAAAQAAQAQRQQAQRQSHLQNQNSPPNLNQAELSRREQQLKSLSALGISATPPTTLSTLPPPSNSISSIPSLPGSGSMGSVTQASSMASSGKGGMGRTPTPTQLYTPTMGHGSLAQGISTPATPRANNNMAANSNKNNPANASHSVSVSSPVNRPKKRLPSRRRQASTSSAIGEMGIKMEKGMDVPPVPALPAEFVGSGEGNRSSPDLGGPSTGKGLTGKGKAQGLGIGIGISSPRIASSSNATSPRLGSGAGVMTGTIAQRRAEASAARLERTGGEIDSDMGAQHGQHSHQHQQQQYHHQQHSPLSPIPVSTFHYPPEYRHPASHGHSYAHTLHHYPHAEHGHLQPQAVPATQAQAQTHVENAYYYDTRSPNSQSLTAAGLGDMRHINDMNDMAEMGDLRDMREMRDIRSMGDMGDMGDMGNLGGISDMGDMGHLREMDGMDMEIGMFGSGEERVGREGERLMGIGM</sequence>
<feature type="compositionally biased region" description="Acidic residues" evidence="6">
    <location>
        <begin position="252"/>
        <end position="261"/>
    </location>
</feature>
<feature type="region of interest" description="Disordered" evidence="6">
    <location>
        <begin position="732"/>
        <end position="765"/>
    </location>
</feature>
<evidence type="ECO:0000256" key="2">
    <source>
        <dbReference type="ARBA" id="ARBA00023015"/>
    </source>
</evidence>
<dbReference type="InterPro" id="IPR050142">
    <property type="entry name" value="MADS-box/MEF2_TF"/>
</dbReference>
<evidence type="ECO:0000256" key="1">
    <source>
        <dbReference type="ARBA" id="ARBA00004123"/>
    </source>
</evidence>
<comment type="subcellular location">
    <subcellularLocation>
        <location evidence="1">Nucleus</location>
    </subcellularLocation>
</comment>
<dbReference type="InterPro" id="IPR002100">
    <property type="entry name" value="TF_MADSbox"/>
</dbReference>
<reference evidence="8 9" key="1">
    <citation type="submission" date="2024-01" db="EMBL/GenBank/DDBJ databases">
        <title>Comparative genomics of Cryptococcus and Kwoniella reveals pathogenesis evolution and contrasting modes of karyotype evolution via chromosome fusion or intercentromeric recombination.</title>
        <authorList>
            <person name="Coelho M.A."/>
            <person name="David-Palma M."/>
            <person name="Shea T."/>
            <person name="Bowers K."/>
            <person name="McGinley-Smith S."/>
            <person name="Mohammad A.W."/>
            <person name="Gnirke A."/>
            <person name="Yurkov A.M."/>
            <person name="Nowrousian M."/>
            <person name="Sun S."/>
            <person name="Cuomo C.A."/>
            <person name="Heitman J."/>
        </authorList>
    </citation>
    <scope>NUCLEOTIDE SEQUENCE [LARGE SCALE GENOMIC DNA]</scope>
    <source>
        <strain evidence="8 9">7685027</strain>
    </source>
</reference>
<dbReference type="PRINTS" id="PR00404">
    <property type="entry name" value="MADSDOMAIN"/>
</dbReference>
<dbReference type="SUPFAM" id="SSF55455">
    <property type="entry name" value="SRF-like"/>
    <property type="match status" value="1"/>
</dbReference>
<feature type="region of interest" description="Disordered" evidence="6">
    <location>
        <begin position="1"/>
        <end position="31"/>
    </location>
</feature>
<keyword evidence="2" id="KW-0805">Transcription regulation</keyword>
<feature type="compositionally biased region" description="Low complexity" evidence="6">
    <location>
        <begin position="581"/>
        <end position="597"/>
    </location>
</feature>
<dbReference type="Pfam" id="PF00319">
    <property type="entry name" value="SRF-TF"/>
    <property type="match status" value="1"/>
</dbReference>
<feature type="domain" description="MADS-box" evidence="7">
    <location>
        <begin position="268"/>
        <end position="328"/>
    </location>
</feature>
<evidence type="ECO:0000256" key="5">
    <source>
        <dbReference type="ARBA" id="ARBA00023242"/>
    </source>
</evidence>
<feature type="region of interest" description="Disordered" evidence="6">
    <location>
        <begin position="461"/>
        <end position="483"/>
    </location>
</feature>
<evidence type="ECO:0000313" key="9">
    <source>
        <dbReference type="Proteomes" id="UP001432216"/>
    </source>
</evidence>
<organism evidence="8 9">
    <name type="scientific">Cryptococcus decagattii</name>
    <dbReference type="NCBI Taxonomy" id="1859122"/>
    <lineage>
        <taxon>Eukaryota</taxon>
        <taxon>Fungi</taxon>
        <taxon>Dikarya</taxon>
        <taxon>Basidiomycota</taxon>
        <taxon>Agaricomycotina</taxon>
        <taxon>Tremellomycetes</taxon>
        <taxon>Tremellales</taxon>
        <taxon>Cryptococcaceae</taxon>
        <taxon>Cryptococcus</taxon>
        <taxon>Cryptococcus gattii species complex</taxon>
    </lineage>
</organism>
<feature type="compositionally biased region" description="Basic residues" evidence="6">
    <location>
        <begin position="609"/>
        <end position="620"/>
    </location>
</feature>
<feature type="compositionally biased region" description="Polar residues" evidence="6">
    <location>
        <begin position="86"/>
        <end position="98"/>
    </location>
</feature>
<gene>
    <name evidence="8" type="ORF">IAS62_006479</name>
</gene>
<dbReference type="Proteomes" id="UP001432216">
    <property type="component" value="Chromosome 13"/>
</dbReference>
<dbReference type="PROSITE" id="PS50066">
    <property type="entry name" value="MADS_BOX_2"/>
    <property type="match status" value="1"/>
</dbReference>
<dbReference type="PROSITE" id="PS00350">
    <property type="entry name" value="MADS_BOX_1"/>
    <property type="match status" value="1"/>
</dbReference>
<evidence type="ECO:0000256" key="6">
    <source>
        <dbReference type="SAM" id="MobiDB-lite"/>
    </source>
</evidence>
<accession>A0ABZ2B2S6</accession>
<evidence type="ECO:0000256" key="3">
    <source>
        <dbReference type="ARBA" id="ARBA00023125"/>
    </source>
</evidence>
<dbReference type="InterPro" id="IPR033897">
    <property type="entry name" value="SRF-like_MADS-box"/>
</dbReference>
<evidence type="ECO:0000313" key="8">
    <source>
        <dbReference type="EMBL" id="WVO25093.1"/>
    </source>
</evidence>
<keyword evidence="5" id="KW-0539">Nucleus</keyword>
<evidence type="ECO:0000259" key="7">
    <source>
        <dbReference type="PROSITE" id="PS50066"/>
    </source>
</evidence>
<evidence type="ECO:0000256" key="4">
    <source>
        <dbReference type="ARBA" id="ARBA00023163"/>
    </source>
</evidence>
<feature type="region of interest" description="Disordered" evidence="6">
    <location>
        <begin position="501"/>
        <end position="709"/>
    </location>
</feature>
<feature type="compositionally biased region" description="Low complexity" evidence="6">
    <location>
        <begin position="233"/>
        <end position="244"/>
    </location>
</feature>
<feature type="region of interest" description="Disordered" evidence="6">
    <location>
        <begin position="86"/>
        <end position="275"/>
    </location>
</feature>
<feature type="compositionally biased region" description="Polar residues" evidence="6">
    <location>
        <begin position="691"/>
        <end position="702"/>
    </location>
</feature>
<feature type="compositionally biased region" description="Basic residues" evidence="6">
    <location>
        <begin position="135"/>
        <end position="150"/>
    </location>
</feature>
<dbReference type="EMBL" id="CP143818">
    <property type="protein sequence ID" value="WVO25093.1"/>
    <property type="molecule type" value="Genomic_DNA"/>
</dbReference>
<dbReference type="SMART" id="SM00432">
    <property type="entry name" value="MADS"/>
    <property type="match status" value="1"/>
</dbReference>
<keyword evidence="9" id="KW-1185">Reference proteome</keyword>
<protein>
    <recommendedName>
        <fullName evidence="7">MADS-box domain-containing protein</fullName>
    </recommendedName>
</protein>
<dbReference type="CDD" id="cd00266">
    <property type="entry name" value="MADS_SRF_like"/>
    <property type="match status" value="1"/>
</dbReference>
<proteinExistence type="predicted"/>
<keyword evidence="3" id="KW-0238">DNA-binding</keyword>
<keyword evidence="4" id="KW-0804">Transcription</keyword>
<dbReference type="GeneID" id="89993247"/>
<dbReference type="Gene3D" id="3.40.1810.10">
    <property type="entry name" value="Transcription factor, MADS-box"/>
    <property type="match status" value="1"/>
</dbReference>
<feature type="compositionally biased region" description="Low complexity" evidence="6">
    <location>
        <begin position="503"/>
        <end position="545"/>
    </location>
</feature>
<feature type="compositionally biased region" description="Basic and acidic residues" evidence="6">
    <location>
        <begin position="262"/>
        <end position="275"/>
    </location>
</feature>
<feature type="compositionally biased region" description="Polar residues" evidence="6">
    <location>
        <begin position="598"/>
        <end position="607"/>
    </location>
</feature>
<dbReference type="RefSeq" id="XP_064724332.1">
    <property type="nucleotide sequence ID" value="XM_064868260.1"/>
</dbReference>
<feature type="compositionally biased region" description="Gly residues" evidence="6">
    <location>
        <begin position="666"/>
        <end position="685"/>
    </location>
</feature>